<sequence length="66" mass="7442">MWVSQRVSRRVYWHSVHLPSIFSVSKTYPFGGGHTVNRALLVSLCKTLVIVPSCLVFPLKNKLTVS</sequence>
<evidence type="ECO:0000313" key="2">
    <source>
        <dbReference type="Proteomes" id="UP001159364"/>
    </source>
</evidence>
<proteinExistence type="predicted"/>
<keyword evidence="2" id="KW-1185">Reference proteome</keyword>
<reference evidence="1 2" key="1">
    <citation type="submission" date="2021-09" db="EMBL/GenBank/DDBJ databases">
        <title>Genomic insights and catalytic innovation underlie evolution of tropane alkaloids biosynthesis.</title>
        <authorList>
            <person name="Wang Y.-J."/>
            <person name="Tian T."/>
            <person name="Huang J.-P."/>
            <person name="Huang S.-X."/>
        </authorList>
    </citation>
    <scope>NUCLEOTIDE SEQUENCE [LARGE SCALE GENOMIC DNA]</scope>
    <source>
        <strain evidence="1">KIB-2018</strain>
        <tissue evidence="1">Leaf</tissue>
    </source>
</reference>
<dbReference type="Proteomes" id="UP001159364">
    <property type="component" value="Linkage Group LG06"/>
</dbReference>
<evidence type="ECO:0000313" key="1">
    <source>
        <dbReference type="EMBL" id="KAJ8762391.1"/>
    </source>
</evidence>
<dbReference type="AlphaFoldDB" id="A0AAV8T7M2"/>
<name>A0AAV8T7M2_9ROSI</name>
<organism evidence="1 2">
    <name type="scientific">Erythroxylum novogranatense</name>
    <dbReference type="NCBI Taxonomy" id="1862640"/>
    <lineage>
        <taxon>Eukaryota</taxon>
        <taxon>Viridiplantae</taxon>
        <taxon>Streptophyta</taxon>
        <taxon>Embryophyta</taxon>
        <taxon>Tracheophyta</taxon>
        <taxon>Spermatophyta</taxon>
        <taxon>Magnoliopsida</taxon>
        <taxon>eudicotyledons</taxon>
        <taxon>Gunneridae</taxon>
        <taxon>Pentapetalae</taxon>
        <taxon>rosids</taxon>
        <taxon>fabids</taxon>
        <taxon>Malpighiales</taxon>
        <taxon>Erythroxylaceae</taxon>
        <taxon>Erythroxylum</taxon>
    </lineage>
</organism>
<comment type="caution">
    <text evidence="1">The sequence shown here is derived from an EMBL/GenBank/DDBJ whole genome shotgun (WGS) entry which is preliminary data.</text>
</comment>
<gene>
    <name evidence="1" type="ORF">K2173_007551</name>
</gene>
<dbReference type="EMBL" id="JAIWQS010000006">
    <property type="protein sequence ID" value="KAJ8762391.1"/>
    <property type="molecule type" value="Genomic_DNA"/>
</dbReference>
<accession>A0AAV8T7M2</accession>
<protein>
    <submittedName>
        <fullName evidence="1">Uncharacterized protein</fullName>
    </submittedName>
</protein>